<keyword evidence="2" id="KW-1185">Reference proteome</keyword>
<dbReference type="EMBL" id="CM029046">
    <property type="protein sequence ID" value="KAG2593604.1"/>
    <property type="molecule type" value="Genomic_DNA"/>
</dbReference>
<dbReference type="Proteomes" id="UP000823388">
    <property type="component" value="Chromosome 5N"/>
</dbReference>
<organism evidence="1 2">
    <name type="scientific">Panicum virgatum</name>
    <name type="common">Blackwell switchgrass</name>
    <dbReference type="NCBI Taxonomy" id="38727"/>
    <lineage>
        <taxon>Eukaryota</taxon>
        <taxon>Viridiplantae</taxon>
        <taxon>Streptophyta</taxon>
        <taxon>Embryophyta</taxon>
        <taxon>Tracheophyta</taxon>
        <taxon>Spermatophyta</taxon>
        <taxon>Magnoliopsida</taxon>
        <taxon>Liliopsida</taxon>
        <taxon>Poales</taxon>
        <taxon>Poaceae</taxon>
        <taxon>PACMAD clade</taxon>
        <taxon>Panicoideae</taxon>
        <taxon>Panicodae</taxon>
        <taxon>Paniceae</taxon>
        <taxon>Panicinae</taxon>
        <taxon>Panicum</taxon>
        <taxon>Panicum sect. Hiantes</taxon>
    </lineage>
</organism>
<proteinExistence type="predicted"/>
<comment type="caution">
    <text evidence="1">The sequence shown here is derived from an EMBL/GenBank/DDBJ whole genome shotgun (WGS) entry which is preliminary data.</text>
</comment>
<name>A0A8T0S7M4_PANVG</name>
<reference evidence="1" key="1">
    <citation type="submission" date="2020-05" db="EMBL/GenBank/DDBJ databases">
        <title>WGS assembly of Panicum virgatum.</title>
        <authorList>
            <person name="Lovell J.T."/>
            <person name="Jenkins J."/>
            <person name="Shu S."/>
            <person name="Juenger T.E."/>
            <person name="Schmutz J."/>
        </authorList>
    </citation>
    <scope>NUCLEOTIDE SEQUENCE</scope>
    <source>
        <strain evidence="1">AP13</strain>
    </source>
</reference>
<feature type="non-terminal residue" evidence="1">
    <location>
        <position position="128"/>
    </location>
</feature>
<accession>A0A8T0S7M4</accession>
<evidence type="ECO:0000313" key="1">
    <source>
        <dbReference type="EMBL" id="KAG2593604.1"/>
    </source>
</evidence>
<gene>
    <name evidence="1" type="ORF">PVAP13_5NG012524</name>
</gene>
<feature type="non-terminal residue" evidence="1">
    <location>
        <position position="1"/>
    </location>
</feature>
<sequence>LPNGRGRGRTRTAPRCSACRGSSAIHCVGLRRVAAPPYLPASRLMRGGWAGGYGAPGPAMYERTAAATPTGASYSPCPCALPHALLRVLAVTRRGWIGQLPAIGPASGGSIASRHLVVGRFLLDRSCS</sequence>
<evidence type="ECO:0000313" key="2">
    <source>
        <dbReference type="Proteomes" id="UP000823388"/>
    </source>
</evidence>
<protein>
    <submittedName>
        <fullName evidence="1">Uncharacterized protein</fullName>
    </submittedName>
</protein>
<dbReference type="AlphaFoldDB" id="A0A8T0S7M4"/>